<name>A0A414SK17_9FIRM</name>
<dbReference type="AlphaFoldDB" id="A0A414SK17"/>
<gene>
    <name evidence="2" type="ORF">DW272_01515</name>
</gene>
<dbReference type="EMBL" id="QRHZ01000001">
    <property type="protein sequence ID" value="RHG19911.1"/>
    <property type="molecule type" value="Genomic_DNA"/>
</dbReference>
<evidence type="ECO:0000313" key="2">
    <source>
        <dbReference type="EMBL" id="RHG19911.1"/>
    </source>
</evidence>
<organism evidence="2 3">
    <name type="scientific">Blautia obeum</name>
    <dbReference type="NCBI Taxonomy" id="40520"/>
    <lineage>
        <taxon>Bacteria</taxon>
        <taxon>Bacillati</taxon>
        <taxon>Bacillota</taxon>
        <taxon>Clostridia</taxon>
        <taxon>Lachnospirales</taxon>
        <taxon>Lachnospiraceae</taxon>
        <taxon>Blautia</taxon>
    </lineage>
</organism>
<comment type="caution">
    <text evidence="2">The sequence shown here is derived from an EMBL/GenBank/DDBJ whole genome shotgun (WGS) entry which is preliminary data.</text>
</comment>
<dbReference type="Proteomes" id="UP000284220">
    <property type="component" value="Unassembled WGS sequence"/>
</dbReference>
<evidence type="ECO:0000256" key="1">
    <source>
        <dbReference type="SAM" id="Coils"/>
    </source>
</evidence>
<reference evidence="2 3" key="1">
    <citation type="submission" date="2018-08" db="EMBL/GenBank/DDBJ databases">
        <title>A genome reference for cultivated species of the human gut microbiota.</title>
        <authorList>
            <person name="Zou Y."/>
            <person name="Xue W."/>
            <person name="Luo G."/>
        </authorList>
    </citation>
    <scope>NUCLEOTIDE SEQUENCE [LARGE SCALE GENOMIC DNA]</scope>
    <source>
        <strain evidence="2 3">AM22-9LB</strain>
    </source>
</reference>
<feature type="coiled-coil region" evidence="1">
    <location>
        <begin position="1097"/>
        <end position="1124"/>
    </location>
</feature>
<dbReference type="RefSeq" id="WP_118197233.1">
    <property type="nucleotide sequence ID" value="NZ_QRHZ01000001.1"/>
</dbReference>
<sequence>MKLTHTYDIYGRTEPSVIYLAAPGRRILCAINGIDSSSVSIKLRTKDTAELSFSVNKYIDEGVISNAYAYIEEMMELYCDGIWFRITEPPKESTDGTKVTKDIVAESYEIVLSQYTLNNFEVNTGSAKSYEVQYRKEYDLNHPDNPNHDSDFTSGDYFQVKFCDKSNTKLSLLHLILEHSGAADIGWTVGYVDNITPDDDSAEKLTYLPDYVSNYTVNDKTVYSFLTQEVSKVCKCIFDFDCKKLQINAYRPKSLGKDTGIFLGFRNIQNNVEISRDDSLITQFYVSGLNDYNIDAVNIGSSLITDLTYFMKKPYMSESMAQNYADYLDNRELWRQEYRNYAKYTAILRDKMTEIQNRVPVDSVSTDYFSFSMDDLQSAYTSNSAIITGLENTYVDDNNKFNINELKKHKDDWNLYESIKNYTIPAISAAIQYKINNGSTYDKDKDFIPSGNGNLLANPNPIILGTDWTPIGNSIGADNIKLENVDSSFYSQMGTDIYGITRMIYLNANKQRGTTGISQKKINVISGKTYYISFYACPKKSYQFKDQERIYELRCYFDTTNCKDKYYKWILPNSQNKWRRIKFEFVPDANIIDVEFEAVSSNYIICGMQLEEGDTCTPFGYYIQPSDVIKSYETNWDLYGIDELKVKIKTYENCVATLKKQGFDNPYSELSGQEKDYSNQMYHCYLEYQDLLSQAQESLDARQKEYDYYNNPGDGVLIEIDKTDDEGKVILDKDTQLPLKIKVPGIAQMSSRQQDIIKYTELKNWGVESKDLDFNSVGKPFTSDELKIFQLLCRQASYSNKNIITTSLTTPESSIRQQELLYKDSMDRLYIESHPQYIYSDTVENIYALPEFKEYHDKLNVNDYIYMGLNDENYVKLRVIEIDYNPCDLDEQMTITFSNMIKYQTSTNDYDPLLDSVINSSSYDGGKVEGVSKNADSSSYVISADIIQQMFSNPLFISKISSTASNGGSGQSLNMDNIITGFFSAPKDKFYNMTSDSGFTQKLDEVYLTKEFIVNKLKSDSTDNDINKIFNPNISVTSTDSDVSIQNANIQNSNISGCNIDNIENLSVNEITSIESISEDAATIIGNCHTHEGLDQISTIMQDIKTLQEKVASLEDEISKLKGNTSTT</sequence>
<accession>A0A414SK17</accession>
<evidence type="ECO:0008006" key="4">
    <source>
        <dbReference type="Google" id="ProtNLM"/>
    </source>
</evidence>
<protein>
    <recommendedName>
        <fullName evidence="4">Prophage tail endopeptidase domain-containing protein</fullName>
    </recommendedName>
</protein>
<keyword evidence="1" id="KW-0175">Coiled coil</keyword>
<evidence type="ECO:0000313" key="3">
    <source>
        <dbReference type="Proteomes" id="UP000284220"/>
    </source>
</evidence>
<proteinExistence type="predicted"/>